<dbReference type="Proteomes" id="UP000095552">
    <property type="component" value="Unassembled WGS sequence"/>
</dbReference>
<dbReference type="InterPro" id="IPR017850">
    <property type="entry name" value="Alkaline_phosphatase_core_sf"/>
</dbReference>
<organism evidence="1 2">
    <name type="scientific">Roseivirga misakiensis</name>
    <dbReference type="NCBI Taxonomy" id="1563681"/>
    <lineage>
        <taxon>Bacteria</taxon>
        <taxon>Pseudomonadati</taxon>
        <taxon>Bacteroidota</taxon>
        <taxon>Cytophagia</taxon>
        <taxon>Cytophagales</taxon>
        <taxon>Roseivirgaceae</taxon>
        <taxon>Roseivirga</taxon>
    </lineage>
</organism>
<accession>A0A1E5T2N7</accession>
<dbReference type="PANTHER" id="PTHR10151">
    <property type="entry name" value="ECTONUCLEOTIDE PYROPHOSPHATASE/PHOSPHODIESTERASE"/>
    <property type="match status" value="1"/>
</dbReference>
<evidence type="ECO:0000313" key="2">
    <source>
        <dbReference type="Proteomes" id="UP000095552"/>
    </source>
</evidence>
<dbReference type="InterPro" id="IPR002591">
    <property type="entry name" value="Phosphodiest/P_Trfase"/>
</dbReference>
<dbReference type="CDD" id="cd16018">
    <property type="entry name" value="Enpp"/>
    <property type="match status" value="1"/>
</dbReference>
<dbReference type="STRING" id="1563681.BFP71_17945"/>
<dbReference type="Gene3D" id="3.40.720.10">
    <property type="entry name" value="Alkaline Phosphatase, subunit A"/>
    <property type="match status" value="1"/>
</dbReference>
<name>A0A1E5T2N7_9BACT</name>
<dbReference type="EMBL" id="MDGQ01000005">
    <property type="protein sequence ID" value="OEK05653.1"/>
    <property type="molecule type" value="Genomic_DNA"/>
</dbReference>
<gene>
    <name evidence="1" type="ORF">BFP71_17945</name>
</gene>
<dbReference type="GO" id="GO:0016787">
    <property type="term" value="F:hydrolase activity"/>
    <property type="evidence" value="ECO:0007669"/>
    <property type="project" value="UniProtKB-ARBA"/>
</dbReference>
<proteinExistence type="predicted"/>
<reference evidence="1 2" key="1">
    <citation type="submission" date="2016-08" db="EMBL/GenBank/DDBJ databases">
        <title>Draft genome of Fabibacter sp. strain SK-8.</title>
        <authorList>
            <person name="Wong S.-K."/>
            <person name="Hamasaki K."/>
            <person name="Yoshizawa S."/>
        </authorList>
    </citation>
    <scope>NUCLEOTIDE SEQUENCE [LARGE SCALE GENOMIC DNA]</scope>
    <source>
        <strain evidence="1 2">SK-8</strain>
    </source>
</reference>
<evidence type="ECO:0008006" key="3">
    <source>
        <dbReference type="Google" id="ProtNLM"/>
    </source>
</evidence>
<dbReference type="AlphaFoldDB" id="A0A1E5T2N7"/>
<evidence type="ECO:0000313" key="1">
    <source>
        <dbReference type="EMBL" id="OEK05653.1"/>
    </source>
</evidence>
<dbReference type="SUPFAM" id="SSF53649">
    <property type="entry name" value="Alkaline phosphatase-like"/>
    <property type="match status" value="1"/>
</dbReference>
<dbReference type="Gene3D" id="3.30.1360.180">
    <property type="match status" value="1"/>
</dbReference>
<protein>
    <recommendedName>
        <fullName evidence="3">Phosphodiesterase</fullName>
    </recommendedName>
</protein>
<dbReference type="RefSeq" id="WP_069837155.1">
    <property type="nucleotide sequence ID" value="NZ_MDGQ01000005.1"/>
</dbReference>
<keyword evidence="2" id="KW-1185">Reference proteome</keyword>
<sequence>MKKQLILATILLIISTFSCVEKDNKSNKPYVILISFDGFRHDYVEKYNTPNFKALIKEGVAADAMLPSYPSKTFPNHYTIVTGMYPDNHGLVDNNFYDAELDLQYSISNRDVVENPAFYGGLPLWQLVQQNDMKSASYFWVGSETSIAGSYPNYYHIYDGSVPNDERVNAVIEWLKLPENERPNFISLYFSLVDSAGHGFGPNGEKTKEAVLEADRLLGLLMTLVNQIDLPINIVVTSDHGMHEITPQEDSYITVPDLLGGLDRDKFRFVSNGAHGHFYGADTAYLAEIANILKTRKESSNYQVFFKAEMPEYWHYGTNNRVGDLFVKMNPGHYLTSPQRKSQAIRLQAFRGEHGFDPGETEDMGAIFYAKGPNFKSGMKIGKFRNIHVYPLIASVLGITSLPEIDGNLEVLKPILK</sequence>
<dbReference type="Pfam" id="PF01663">
    <property type="entry name" value="Phosphodiest"/>
    <property type="match status" value="1"/>
</dbReference>
<dbReference type="PROSITE" id="PS51257">
    <property type="entry name" value="PROKAR_LIPOPROTEIN"/>
    <property type="match status" value="1"/>
</dbReference>
<dbReference type="PANTHER" id="PTHR10151:SF120">
    <property type="entry name" value="BIS(5'-ADENOSYL)-TRIPHOSPHATASE"/>
    <property type="match status" value="1"/>
</dbReference>
<comment type="caution">
    <text evidence="1">The sequence shown here is derived from an EMBL/GenBank/DDBJ whole genome shotgun (WGS) entry which is preliminary data.</text>
</comment>